<gene>
    <name evidence="2" type="ORF">ACFP1Z_10755</name>
</gene>
<proteinExistence type="predicted"/>
<reference evidence="3" key="1">
    <citation type="journal article" date="2019" name="Int. J. Syst. Evol. Microbiol.">
        <title>The Global Catalogue of Microorganisms (GCM) 10K type strain sequencing project: providing services to taxonomists for standard genome sequencing and annotation.</title>
        <authorList>
            <consortium name="The Broad Institute Genomics Platform"/>
            <consortium name="The Broad Institute Genome Sequencing Center for Infectious Disease"/>
            <person name="Wu L."/>
            <person name="Ma J."/>
        </authorList>
    </citation>
    <scope>NUCLEOTIDE SEQUENCE [LARGE SCALE GENOMIC DNA]</scope>
    <source>
        <strain evidence="3">CGMCC 4.7304</strain>
    </source>
</reference>
<dbReference type="InterPro" id="IPR012338">
    <property type="entry name" value="Beta-lactam/transpept-like"/>
</dbReference>
<protein>
    <submittedName>
        <fullName evidence="2">Serine hydrolase domain-containing protein</fullName>
        <ecNumber evidence="2">3.-.-.-</ecNumber>
    </submittedName>
</protein>
<dbReference type="InterPro" id="IPR050491">
    <property type="entry name" value="AmpC-like"/>
</dbReference>
<dbReference type="EC" id="3.-.-.-" evidence="2"/>
<evidence type="ECO:0000259" key="1">
    <source>
        <dbReference type="Pfam" id="PF00144"/>
    </source>
</evidence>
<name>A0ABW0YWS9_9ACTN</name>
<feature type="domain" description="Beta-lactamase-related" evidence="1">
    <location>
        <begin position="17"/>
        <end position="335"/>
    </location>
</feature>
<organism evidence="2 3">
    <name type="scientific">Streptomyces gamaensis</name>
    <dbReference type="NCBI Taxonomy" id="1763542"/>
    <lineage>
        <taxon>Bacteria</taxon>
        <taxon>Bacillati</taxon>
        <taxon>Actinomycetota</taxon>
        <taxon>Actinomycetes</taxon>
        <taxon>Kitasatosporales</taxon>
        <taxon>Streptomycetaceae</taxon>
        <taxon>Streptomyces</taxon>
    </lineage>
</organism>
<dbReference type="PANTHER" id="PTHR46825">
    <property type="entry name" value="D-ALANYL-D-ALANINE-CARBOXYPEPTIDASE/ENDOPEPTIDASE AMPH"/>
    <property type="match status" value="1"/>
</dbReference>
<dbReference type="Proteomes" id="UP001596083">
    <property type="component" value="Unassembled WGS sequence"/>
</dbReference>
<dbReference type="Pfam" id="PF00144">
    <property type="entry name" value="Beta-lactamase"/>
    <property type="match status" value="1"/>
</dbReference>
<keyword evidence="3" id="KW-1185">Reference proteome</keyword>
<dbReference type="EMBL" id="JBHSPB010000005">
    <property type="protein sequence ID" value="MFC5720642.1"/>
    <property type="molecule type" value="Genomic_DNA"/>
</dbReference>
<evidence type="ECO:0000313" key="3">
    <source>
        <dbReference type="Proteomes" id="UP001596083"/>
    </source>
</evidence>
<sequence>MTQGESMNVENLSVRLRELAVRHRVPGGQLAVHRAGETFAVEFGEEESGQGTPVTADAKFPLGSITKAFTAALAVLLVDSGDLDLDEPLTDLLPELRAPGAAFGAGATLRQLLCHGSGLPPGRDSESLENATRRGYLADVARMAPIKDLGAPSASAFSYSNIGYTLVGLLAERAARMEWREALESILLEPLGIEPAYIAGGTARPYVPGHAAQPAQGRAVPVRQTLPDIEAPCGALALSALDLLAFGLLHTDDAQGVPGLIEPEALEEMRVPVPGAEPFGLADGWGLGLSLYRADDGSYWTGHDGTADGASCHLRVDPVSGTAVALTTNANTGMALWEDLLEVLREDGLDVASYSYSSFREPREPIAAPDACAGRYVHGEIEYVVVRDAASEAVLEVDGEPFARLTVHEDLAFTMTELSGNGMVYLGRFLTDPATGGLDQIQVTGRRAQRV</sequence>
<dbReference type="PANTHER" id="PTHR46825:SF7">
    <property type="entry name" value="D-ALANYL-D-ALANINE CARBOXYPEPTIDASE"/>
    <property type="match status" value="1"/>
</dbReference>
<dbReference type="GO" id="GO:0016787">
    <property type="term" value="F:hydrolase activity"/>
    <property type="evidence" value="ECO:0007669"/>
    <property type="project" value="UniProtKB-KW"/>
</dbReference>
<evidence type="ECO:0000313" key="2">
    <source>
        <dbReference type="EMBL" id="MFC5720642.1"/>
    </source>
</evidence>
<dbReference type="Gene3D" id="3.40.710.10">
    <property type="entry name" value="DD-peptidase/beta-lactamase superfamily"/>
    <property type="match status" value="1"/>
</dbReference>
<dbReference type="RefSeq" id="WP_390315797.1">
    <property type="nucleotide sequence ID" value="NZ_JBHSPB010000005.1"/>
</dbReference>
<comment type="caution">
    <text evidence="2">The sequence shown here is derived from an EMBL/GenBank/DDBJ whole genome shotgun (WGS) entry which is preliminary data.</text>
</comment>
<keyword evidence="2" id="KW-0378">Hydrolase</keyword>
<dbReference type="SUPFAM" id="SSF56601">
    <property type="entry name" value="beta-lactamase/transpeptidase-like"/>
    <property type="match status" value="1"/>
</dbReference>
<dbReference type="InterPro" id="IPR001466">
    <property type="entry name" value="Beta-lactam-related"/>
</dbReference>
<accession>A0ABW0YWS9</accession>